<keyword evidence="1" id="KW-0175">Coiled coil</keyword>
<feature type="compositionally biased region" description="Basic and acidic residues" evidence="2">
    <location>
        <begin position="378"/>
        <end position="387"/>
    </location>
</feature>
<dbReference type="Proteomes" id="UP000277580">
    <property type="component" value="Unassembled WGS sequence"/>
</dbReference>
<sequence>MPTPVDPMSAISLAAQPHGPSIEGWEDLSSSVIDSFDLTTLREKLKLADQHIKTLSSSIIALRTNSAHYLLQHKILEMETTEAAARHQVESEITRREVEVLRLDQSSFSTTQQLALAEENEAYKRRLRKAKRSIKNYRDELGDFKDENERLKKRIRDNRQHQLDASRSPDARHVTAGGGNGDKGGDYGGVHNSTSAVERSAPARRVGGAGGRGTAEDDGLEALRLLASQVLSQEIDEDTCHVDAGRVTTPQPKLKKPTTSDSTHNSIRRTLMSPVAFTSSSASRSKKRRHSRDSTISASDIDGNLSDINESGKRRRTGTATNTSHHSITRQRRCTHSPHPTPTMSLINEHRNNRRHHADTGANTSSLRTMPPGTPESPLEKDGKPRENSTSTLAFEFLMAV</sequence>
<feature type="region of interest" description="Disordered" evidence="2">
    <location>
        <begin position="241"/>
        <end position="391"/>
    </location>
</feature>
<feature type="compositionally biased region" description="Gly residues" evidence="2">
    <location>
        <begin position="176"/>
        <end position="188"/>
    </location>
</feature>
<dbReference type="EMBL" id="ML119107">
    <property type="protein sequence ID" value="RPB17056.1"/>
    <property type="molecule type" value="Genomic_DNA"/>
</dbReference>
<dbReference type="AlphaFoldDB" id="A0A3N4L2K0"/>
<dbReference type="InParanoid" id="A0A3N4L2K0"/>
<dbReference type="OrthoDB" id="5404651at2759"/>
<feature type="compositionally biased region" description="Basic residues" evidence="2">
    <location>
        <begin position="327"/>
        <end position="336"/>
    </location>
</feature>
<feature type="region of interest" description="Disordered" evidence="2">
    <location>
        <begin position="154"/>
        <end position="216"/>
    </location>
</feature>
<protein>
    <submittedName>
        <fullName evidence="3">Uncharacterized protein</fullName>
    </submittedName>
</protein>
<accession>A0A3N4L2K0</accession>
<evidence type="ECO:0000256" key="2">
    <source>
        <dbReference type="SAM" id="MobiDB-lite"/>
    </source>
</evidence>
<evidence type="ECO:0000313" key="3">
    <source>
        <dbReference type="EMBL" id="RPB17056.1"/>
    </source>
</evidence>
<name>A0A3N4L2K0_9PEZI</name>
<gene>
    <name evidence="3" type="ORF">P167DRAFT_541785</name>
</gene>
<keyword evidence="4" id="KW-1185">Reference proteome</keyword>
<reference evidence="3 4" key="1">
    <citation type="journal article" date="2018" name="Nat. Ecol. Evol.">
        <title>Pezizomycetes genomes reveal the molecular basis of ectomycorrhizal truffle lifestyle.</title>
        <authorList>
            <person name="Murat C."/>
            <person name="Payen T."/>
            <person name="Noel B."/>
            <person name="Kuo A."/>
            <person name="Morin E."/>
            <person name="Chen J."/>
            <person name="Kohler A."/>
            <person name="Krizsan K."/>
            <person name="Balestrini R."/>
            <person name="Da Silva C."/>
            <person name="Montanini B."/>
            <person name="Hainaut M."/>
            <person name="Levati E."/>
            <person name="Barry K.W."/>
            <person name="Belfiori B."/>
            <person name="Cichocki N."/>
            <person name="Clum A."/>
            <person name="Dockter R.B."/>
            <person name="Fauchery L."/>
            <person name="Guy J."/>
            <person name="Iotti M."/>
            <person name="Le Tacon F."/>
            <person name="Lindquist E.A."/>
            <person name="Lipzen A."/>
            <person name="Malagnac F."/>
            <person name="Mello A."/>
            <person name="Molinier V."/>
            <person name="Miyauchi S."/>
            <person name="Poulain J."/>
            <person name="Riccioni C."/>
            <person name="Rubini A."/>
            <person name="Sitrit Y."/>
            <person name="Splivallo R."/>
            <person name="Traeger S."/>
            <person name="Wang M."/>
            <person name="Zifcakova L."/>
            <person name="Wipf D."/>
            <person name="Zambonelli A."/>
            <person name="Paolocci F."/>
            <person name="Nowrousian M."/>
            <person name="Ottonello S."/>
            <person name="Baldrian P."/>
            <person name="Spatafora J.W."/>
            <person name="Henrissat B."/>
            <person name="Nagy L.G."/>
            <person name="Aury J.M."/>
            <person name="Wincker P."/>
            <person name="Grigoriev I.V."/>
            <person name="Bonfante P."/>
            <person name="Martin F.M."/>
        </authorList>
    </citation>
    <scope>NUCLEOTIDE SEQUENCE [LARGE SCALE GENOMIC DNA]</scope>
    <source>
        <strain evidence="3 4">CCBAS932</strain>
    </source>
</reference>
<evidence type="ECO:0000256" key="1">
    <source>
        <dbReference type="SAM" id="Coils"/>
    </source>
</evidence>
<organism evidence="3 4">
    <name type="scientific">Morchella conica CCBAS932</name>
    <dbReference type="NCBI Taxonomy" id="1392247"/>
    <lineage>
        <taxon>Eukaryota</taxon>
        <taxon>Fungi</taxon>
        <taxon>Dikarya</taxon>
        <taxon>Ascomycota</taxon>
        <taxon>Pezizomycotina</taxon>
        <taxon>Pezizomycetes</taxon>
        <taxon>Pezizales</taxon>
        <taxon>Morchellaceae</taxon>
        <taxon>Morchella</taxon>
    </lineage>
</organism>
<feature type="compositionally biased region" description="Basic and acidic residues" evidence="2">
    <location>
        <begin position="157"/>
        <end position="173"/>
    </location>
</feature>
<proteinExistence type="predicted"/>
<evidence type="ECO:0000313" key="4">
    <source>
        <dbReference type="Proteomes" id="UP000277580"/>
    </source>
</evidence>
<dbReference type="STRING" id="1392247.A0A3N4L2K0"/>
<feature type="coiled-coil region" evidence="1">
    <location>
        <begin position="113"/>
        <end position="154"/>
    </location>
</feature>